<evidence type="ECO:0000313" key="1">
    <source>
        <dbReference type="EMBL" id="KAJ1945585.1"/>
    </source>
</evidence>
<name>A0ACC1JBU7_9FUNG</name>
<dbReference type="Proteomes" id="UP001150603">
    <property type="component" value="Unassembled WGS sequence"/>
</dbReference>
<organism evidence="1 2">
    <name type="scientific">Linderina macrospora</name>
    <dbReference type="NCBI Taxonomy" id="4868"/>
    <lineage>
        <taxon>Eukaryota</taxon>
        <taxon>Fungi</taxon>
        <taxon>Fungi incertae sedis</taxon>
        <taxon>Zoopagomycota</taxon>
        <taxon>Kickxellomycotina</taxon>
        <taxon>Kickxellomycetes</taxon>
        <taxon>Kickxellales</taxon>
        <taxon>Kickxellaceae</taxon>
        <taxon>Linderina</taxon>
    </lineage>
</organism>
<evidence type="ECO:0000313" key="2">
    <source>
        <dbReference type="Proteomes" id="UP001150603"/>
    </source>
</evidence>
<gene>
    <name evidence="1" type="primary">SLT11_1</name>
    <name evidence="1" type="ORF">FBU59_002266</name>
</gene>
<dbReference type="EMBL" id="JANBPW010001210">
    <property type="protein sequence ID" value="KAJ1945585.1"/>
    <property type="molecule type" value="Genomic_DNA"/>
</dbReference>
<sequence length="159" mass="16435">NIVDRYHGTNDPVAKRMLARSSSKADRLAPPEDKTITSLFLVGVGSEIGADEIKGFFYAYGEVKSVTMLASKGCAFVNFASRKGAEAAAQAVIGGCVINGKAIKVAWGKAKPRGPRADQDKRLVQQPAGPAGVPPPPPGSASGLAYPSQDPTAQGAQAK</sequence>
<reference evidence="1" key="1">
    <citation type="submission" date="2022-07" db="EMBL/GenBank/DDBJ databases">
        <title>Phylogenomic reconstructions and comparative analyses of Kickxellomycotina fungi.</title>
        <authorList>
            <person name="Reynolds N.K."/>
            <person name="Stajich J.E."/>
            <person name="Barry K."/>
            <person name="Grigoriev I.V."/>
            <person name="Crous P."/>
            <person name="Smith M.E."/>
        </authorList>
    </citation>
    <scope>NUCLEOTIDE SEQUENCE</scope>
    <source>
        <strain evidence="1">NRRL 5244</strain>
    </source>
</reference>
<comment type="caution">
    <text evidence="1">The sequence shown here is derived from an EMBL/GenBank/DDBJ whole genome shotgun (WGS) entry which is preliminary data.</text>
</comment>
<proteinExistence type="predicted"/>
<accession>A0ACC1JBU7</accession>
<keyword evidence="2" id="KW-1185">Reference proteome</keyword>
<feature type="non-terminal residue" evidence="1">
    <location>
        <position position="1"/>
    </location>
</feature>
<protein>
    <submittedName>
        <fullName evidence="1">Pre-mRNA-splicing factor slt11</fullName>
    </submittedName>
</protein>